<dbReference type="GeneID" id="136116460"/>
<keyword evidence="2" id="KW-1185">Reference proteome</keyword>
<name>A0AB40D863_DROSZ</name>
<evidence type="ECO:0000313" key="2">
    <source>
        <dbReference type="Proteomes" id="UP001652628"/>
    </source>
</evidence>
<feature type="compositionally biased region" description="Basic residues" evidence="1">
    <location>
        <begin position="195"/>
        <end position="207"/>
    </location>
</feature>
<sequence length="225" mass="25379">MTSFYIKLLSDKNVVLVETPGHESEIFLPKMHQKNVVLENIIRSRRPIPKGSEACVESTQGQVQGQIIQRLPIQPRMTTATAGLAPWDASIDGGPFTRAADEESSPQKFSLKLISNGSEVLVECNALESKIFIPKICGQYIAMKRITGHRLQSSRLRSKPHISAMQPHIADLLRLHPKHFFARDRDNIQVENSVKSRKKMQKKRLKREHPNNSGAGDQKLAKFLK</sequence>
<evidence type="ECO:0000256" key="1">
    <source>
        <dbReference type="SAM" id="MobiDB-lite"/>
    </source>
</evidence>
<accession>A0AB40D863</accession>
<protein>
    <submittedName>
        <fullName evidence="3">Uncharacterized protein</fullName>
    </submittedName>
</protein>
<organism evidence="2 3">
    <name type="scientific">Drosophila suzukii</name>
    <name type="common">Spotted-wing drosophila fruit fly</name>
    <dbReference type="NCBI Taxonomy" id="28584"/>
    <lineage>
        <taxon>Eukaryota</taxon>
        <taxon>Metazoa</taxon>
        <taxon>Ecdysozoa</taxon>
        <taxon>Arthropoda</taxon>
        <taxon>Hexapoda</taxon>
        <taxon>Insecta</taxon>
        <taxon>Pterygota</taxon>
        <taxon>Neoptera</taxon>
        <taxon>Endopterygota</taxon>
        <taxon>Diptera</taxon>
        <taxon>Brachycera</taxon>
        <taxon>Muscomorpha</taxon>
        <taxon>Ephydroidea</taxon>
        <taxon>Drosophilidae</taxon>
        <taxon>Drosophila</taxon>
        <taxon>Sophophora</taxon>
    </lineage>
</organism>
<reference evidence="3" key="1">
    <citation type="submission" date="2025-08" db="UniProtKB">
        <authorList>
            <consortium name="RefSeq"/>
        </authorList>
    </citation>
    <scope>IDENTIFICATION</scope>
</reference>
<dbReference type="Proteomes" id="UP001652628">
    <property type="component" value="Chromosome 3"/>
</dbReference>
<evidence type="ECO:0000313" key="3">
    <source>
        <dbReference type="RefSeq" id="XP_065720418.2"/>
    </source>
</evidence>
<feature type="region of interest" description="Disordered" evidence="1">
    <location>
        <begin position="193"/>
        <end position="225"/>
    </location>
</feature>
<dbReference type="RefSeq" id="XP_065720418.2">
    <property type="nucleotide sequence ID" value="XM_065864346.2"/>
</dbReference>
<dbReference type="AlphaFoldDB" id="A0AB40D863"/>
<gene>
    <name evidence="3" type="primary">LOC136116460</name>
</gene>
<proteinExistence type="predicted"/>